<organism evidence="1 2">
    <name type="scientific">Erwinia typographi</name>
    <dbReference type="NCBI Taxonomy" id="371042"/>
    <lineage>
        <taxon>Bacteria</taxon>
        <taxon>Pseudomonadati</taxon>
        <taxon>Pseudomonadota</taxon>
        <taxon>Gammaproteobacteria</taxon>
        <taxon>Enterobacterales</taxon>
        <taxon>Erwiniaceae</taxon>
        <taxon>Erwinia</taxon>
    </lineage>
</organism>
<sequence length="311" mass="35038">MLFKFIFFVFFLILTVHPLDAKRNNIKISVDYEKRERACGSVTDRGDKILCYIKYDYSNTAVRCDQDDNKPGVLCSGVIFRGTDSDLNRSFHSWNPSPTSVISGGVSFSYLRKDSSFNKTAYGYVTGFIFYPMLFTPVGMDSSIKVLCGFPLDAWTSGRSDKGCGEYNSLSDTRPCIEQGIETASQWYDTYHGRSGQNTCGFTLYSSGNAVNTSKLFDAMIKSQILLKESSFDEQNELRLEVWSQDKADIPLEAFFYLSGSSIGLKSSQKDQEDFYSEFSLFIPIIEVKFPDSIGGEAEFSFSKNDQVVTY</sequence>
<protein>
    <recommendedName>
        <fullName evidence="3">Halovibrin HvnA</fullName>
    </recommendedName>
</protein>
<dbReference type="Proteomes" id="UP000030351">
    <property type="component" value="Unassembled WGS sequence"/>
</dbReference>
<evidence type="ECO:0000313" key="1">
    <source>
        <dbReference type="EMBL" id="KGT94078.1"/>
    </source>
</evidence>
<keyword evidence="2" id="KW-1185">Reference proteome</keyword>
<accession>A0A0A4A8A1</accession>
<dbReference type="AlphaFoldDB" id="A0A0A4A8A1"/>
<evidence type="ECO:0000313" key="2">
    <source>
        <dbReference type="Proteomes" id="UP000030351"/>
    </source>
</evidence>
<reference evidence="1 2" key="1">
    <citation type="submission" date="2014-10" db="EMBL/GenBank/DDBJ databases">
        <title>Genome sequence of Erwinia typographi M043b.</title>
        <authorList>
            <person name="Chan K.-G."/>
            <person name="Tan W.-S."/>
        </authorList>
    </citation>
    <scope>NUCLEOTIDE SEQUENCE [LARGE SCALE GENOMIC DNA]</scope>
    <source>
        <strain evidence="1 2">M043b</strain>
    </source>
</reference>
<dbReference type="eggNOG" id="COG5492">
    <property type="taxonomic scope" value="Bacteria"/>
</dbReference>
<proteinExistence type="predicted"/>
<gene>
    <name evidence="1" type="ORF">NG99_10860</name>
</gene>
<comment type="caution">
    <text evidence="1">The sequence shown here is derived from an EMBL/GenBank/DDBJ whole genome shotgun (WGS) entry which is preliminary data.</text>
</comment>
<name>A0A0A4A8A1_9GAMM</name>
<evidence type="ECO:0008006" key="3">
    <source>
        <dbReference type="Google" id="ProtNLM"/>
    </source>
</evidence>
<dbReference type="STRING" id="371042.NG99_10860"/>
<dbReference type="EMBL" id="JRUQ01000031">
    <property type="protein sequence ID" value="KGT94078.1"/>
    <property type="molecule type" value="Genomic_DNA"/>
</dbReference>